<dbReference type="EMBL" id="JAOYFB010000037">
    <property type="protein sequence ID" value="KAK4022262.1"/>
    <property type="molecule type" value="Genomic_DNA"/>
</dbReference>
<organism evidence="1 2">
    <name type="scientific">Daphnia magna</name>
    <dbReference type="NCBI Taxonomy" id="35525"/>
    <lineage>
        <taxon>Eukaryota</taxon>
        <taxon>Metazoa</taxon>
        <taxon>Ecdysozoa</taxon>
        <taxon>Arthropoda</taxon>
        <taxon>Crustacea</taxon>
        <taxon>Branchiopoda</taxon>
        <taxon>Diplostraca</taxon>
        <taxon>Cladocera</taxon>
        <taxon>Anomopoda</taxon>
        <taxon>Daphniidae</taxon>
        <taxon>Daphnia</taxon>
    </lineage>
</organism>
<dbReference type="Proteomes" id="UP001234178">
    <property type="component" value="Unassembled WGS sequence"/>
</dbReference>
<gene>
    <name evidence="1" type="ORF">OUZ56_007741</name>
</gene>
<comment type="caution">
    <text evidence="1">The sequence shown here is derived from an EMBL/GenBank/DDBJ whole genome shotgun (WGS) entry which is preliminary data.</text>
</comment>
<proteinExistence type="predicted"/>
<evidence type="ECO:0000313" key="1">
    <source>
        <dbReference type="EMBL" id="KAK4022262.1"/>
    </source>
</evidence>
<keyword evidence="2" id="KW-1185">Reference proteome</keyword>
<name>A0ABR0AAW6_9CRUS</name>
<reference evidence="1 2" key="1">
    <citation type="journal article" date="2023" name="Nucleic Acids Res.">
        <title>The hologenome of Daphnia magna reveals possible DNA methylation and microbiome-mediated evolution of the host genome.</title>
        <authorList>
            <person name="Chaturvedi A."/>
            <person name="Li X."/>
            <person name="Dhandapani V."/>
            <person name="Marshall H."/>
            <person name="Kissane S."/>
            <person name="Cuenca-Cambronero M."/>
            <person name="Asole G."/>
            <person name="Calvet F."/>
            <person name="Ruiz-Romero M."/>
            <person name="Marangio P."/>
            <person name="Guigo R."/>
            <person name="Rago D."/>
            <person name="Mirbahai L."/>
            <person name="Eastwood N."/>
            <person name="Colbourne J.K."/>
            <person name="Zhou J."/>
            <person name="Mallon E."/>
            <person name="Orsini L."/>
        </authorList>
    </citation>
    <scope>NUCLEOTIDE SEQUENCE [LARGE SCALE GENOMIC DNA]</scope>
    <source>
        <strain evidence="1">LRV0_1</strain>
    </source>
</reference>
<sequence length="92" mass="10476">MEVIKLRQLHVEYHQILPGDLETEMNHQSQRLRLRLIGPVAASYKTPLPNISYHSVLGCSGYQLSSPLQEIYGVSSSSHSKHTFKKWKENAS</sequence>
<accession>A0ABR0AAW6</accession>
<evidence type="ECO:0000313" key="2">
    <source>
        <dbReference type="Proteomes" id="UP001234178"/>
    </source>
</evidence>
<protein>
    <submittedName>
        <fullName evidence="1">Uncharacterized protein</fullName>
    </submittedName>
</protein>